<evidence type="ECO:0000313" key="4">
    <source>
        <dbReference type="Ensembl" id="ENSOMEP00000005102.1"/>
    </source>
</evidence>
<dbReference type="InterPro" id="IPR033989">
    <property type="entry name" value="CD209-like_CTLD"/>
</dbReference>
<dbReference type="PANTHER" id="PTHR22803">
    <property type="entry name" value="MANNOSE, PHOSPHOLIPASE, LECTIN RECEPTOR RELATED"/>
    <property type="match status" value="1"/>
</dbReference>
<dbReference type="InterPro" id="IPR001304">
    <property type="entry name" value="C-type_lectin-like"/>
</dbReference>
<dbReference type="InterPro" id="IPR018378">
    <property type="entry name" value="C-type_lectin_CS"/>
</dbReference>
<feature type="domain" description="C-type lectin" evidence="3">
    <location>
        <begin position="82"/>
        <end position="192"/>
    </location>
</feature>
<evidence type="ECO:0000313" key="5">
    <source>
        <dbReference type="Proteomes" id="UP000261560"/>
    </source>
</evidence>
<dbReference type="Ensembl" id="ENSOMET00000008042.1">
    <property type="protein sequence ID" value="ENSOMEP00000005102.1"/>
    <property type="gene ID" value="ENSOMEG00000006192.1"/>
</dbReference>
<keyword evidence="1" id="KW-0430">Lectin</keyword>
<protein>
    <recommendedName>
        <fullName evidence="3">C-type lectin domain-containing protein</fullName>
    </recommendedName>
</protein>
<dbReference type="PROSITE" id="PS50041">
    <property type="entry name" value="C_TYPE_LECTIN_2"/>
    <property type="match status" value="1"/>
</dbReference>
<dbReference type="PaxDb" id="30732-ENSOMEP00000005102"/>
<reference evidence="4" key="1">
    <citation type="submission" date="2025-08" db="UniProtKB">
        <authorList>
            <consortium name="Ensembl"/>
        </authorList>
    </citation>
    <scope>IDENTIFICATION</scope>
</reference>
<name>A0A3B3BIR0_ORYME</name>
<dbReference type="SMART" id="SM00034">
    <property type="entry name" value="CLECT"/>
    <property type="match status" value="1"/>
</dbReference>
<sequence length="197" mass="23446">MDSLYKILLHIRFASLNDRFYTKKVNFGVISSAPFDCFCLYVLIYIRTIKFCVLDGLWFFFFYLSDFQSDCDDQKCPGWRQNDGKCYFFSTDTKSWFDANNYCMEQNSHLLSIQDVQEREFSLTIYWMGLNDEIVEGVWEWSDGSPFIEYLLWGQGQPDNWQGNEHCGEVVGYNNGHWNDENCDSKRRYICKHINCK</sequence>
<evidence type="ECO:0000259" key="3">
    <source>
        <dbReference type="PROSITE" id="PS50041"/>
    </source>
</evidence>
<dbReference type="SUPFAM" id="SSF56436">
    <property type="entry name" value="C-type lectin-like"/>
    <property type="match status" value="1"/>
</dbReference>
<organism evidence="4 5">
    <name type="scientific">Oryzias melastigma</name>
    <name type="common">Marine medaka</name>
    <dbReference type="NCBI Taxonomy" id="30732"/>
    <lineage>
        <taxon>Eukaryota</taxon>
        <taxon>Metazoa</taxon>
        <taxon>Chordata</taxon>
        <taxon>Craniata</taxon>
        <taxon>Vertebrata</taxon>
        <taxon>Euteleostomi</taxon>
        <taxon>Actinopterygii</taxon>
        <taxon>Neopterygii</taxon>
        <taxon>Teleostei</taxon>
        <taxon>Neoteleostei</taxon>
        <taxon>Acanthomorphata</taxon>
        <taxon>Ovalentaria</taxon>
        <taxon>Atherinomorphae</taxon>
        <taxon>Beloniformes</taxon>
        <taxon>Adrianichthyidae</taxon>
        <taxon>Oryziinae</taxon>
        <taxon>Oryzias</taxon>
    </lineage>
</organism>
<proteinExistence type="predicted"/>
<dbReference type="AlphaFoldDB" id="A0A3B3BIR0"/>
<dbReference type="STRING" id="30732.ENSOMEP00000005102"/>
<dbReference type="GO" id="GO:0030246">
    <property type="term" value="F:carbohydrate binding"/>
    <property type="evidence" value="ECO:0007669"/>
    <property type="project" value="UniProtKB-KW"/>
</dbReference>
<evidence type="ECO:0000256" key="1">
    <source>
        <dbReference type="ARBA" id="ARBA00022734"/>
    </source>
</evidence>
<keyword evidence="5" id="KW-1185">Reference proteome</keyword>
<dbReference type="PROSITE" id="PS00615">
    <property type="entry name" value="C_TYPE_LECTIN_1"/>
    <property type="match status" value="1"/>
</dbReference>
<dbReference type="Gene3D" id="3.10.100.10">
    <property type="entry name" value="Mannose-Binding Protein A, subunit A"/>
    <property type="match status" value="1"/>
</dbReference>
<dbReference type="InterPro" id="IPR050111">
    <property type="entry name" value="C-type_lectin/snaclec_domain"/>
</dbReference>
<dbReference type="Proteomes" id="UP000261560">
    <property type="component" value="Unplaced"/>
</dbReference>
<evidence type="ECO:0000256" key="2">
    <source>
        <dbReference type="ARBA" id="ARBA00023157"/>
    </source>
</evidence>
<reference evidence="4" key="2">
    <citation type="submission" date="2025-09" db="UniProtKB">
        <authorList>
            <consortium name="Ensembl"/>
        </authorList>
    </citation>
    <scope>IDENTIFICATION</scope>
</reference>
<dbReference type="InterPro" id="IPR016187">
    <property type="entry name" value="CTDL_fold"/>
</dbReference>
<dbReference type="Pfam" id="PF00059">
    <property type="entry name" value="Lectin_C"/>
    <property type="match status" value="1"/>
</dbReference>
<accession>A0A3B3BIR0</accession>
<dbReference type="InterPro" id="IPR016186">
    <property type="entry name" value="C-type_lectin-like/link_sf"/>
</dbReference>
<keyword evidence="2" id="KW-1015">Disulfide bond</keyword>
<dbReference type="CDD" id="cd03590">
    <property type="entry name" value="CLECT_DC-SIGN_like"/>
    <property type="match status" value="1"/>
</dbReference>
<dbReference type="GeneTree" id="ENSGT01150000286973"/>